<dbReference type="InterPro" id="IPR045865">
    <property type="entry name" value="ACT-like_dom_sf"/>
</dbReference>
<keyword evidence="6" id="KW-0028">Amino-acid biosynthesis</keyword>
<dbReference type="InterPro" id="IPR036291">
    <property type="entry name" value="NAD(P)-bd_dom_sf"/>
</dbReference>
<dbReference type="PANTHER" id="PTHR43331:SF1">
    <property type="entry name" value="HOMOSERINE DEHYDROGENASE"/>
    <property type="match status" value="1"/>
</dbReference>
<dbReference type="PANTHER" id="PTHR43331">
    <property type="entry name" value="HOMOSERINE DEHYDROGENASE"/>
    <property type="match status" value="1"/>
</dbReference>
<evidence type="ECO:0000313" key="11">
    <source>
        <dbReference type="EMBL" id="MDZ8117178.1"/>
    </source>
</evidence>
<keyword evidence="8 11" id="KW-0560">Oxidoreductase</keyword>
<evidence type="ECO:0000256" key="5">
    <source>
        <dbReference type="ARBA" id="ARBA00013376"/>
    </source>
</evidence>
<comment type="similarity">
    <text evidence="3">Belongs to the homoserine dehydrogenase family.</text>
</comment>
<dbReference type="InterPro" id="IPR005106">
    <property type="entry name" value="Asp/hSer_DH_NAD-bd"/>
</dbReference>
<name>A0ABU5MST3_9BACT</name>
<dbReference type="CDD" id="cd04881">
    <property type="entry name" value="ACT_HSDH-Hom"/>
    <property type="match status" value="1"/>
</dbReference>
<reference evidence="11 12" key="1">
    <citation type="journal article" date="2024" name="Appl. Environ. Microbiol.">
        <title>Pontiella agarivorans sp. nov., a novel marine anaerobic bacterium capable of degrading macroalgal polysaccharides and fixing nitrogen.</title>
        <authorList>
            <person name="Liu N."/>
            <person name="Kivenson V."/>
            <person name="Peng X."/>
            <person name="Cui Z."/>
            <person name="Lankiewicz T.S."/>
            <person name="Gosselin K.M."/>
            <person name="English C.J."/>
            <person name="Blair E.M."/>
            <person name="O'Malley M.A."/>
            <person name="Valentine D.L."/>
        </authorList>
    </citation>
    <scope>NUCLEOTIDE SEQUENCE [LARGE SCALE GENOMIC DNA]</scope>
    <source>
        <strain evidence="11 12">NLcol2</strain>
    </source>
</reference>
<evidence type="ECO:0000313" key="12">
    <source>
        <dbReference type="Proteomes" id="UP001290861"/>
    </source>
</evidence>
<evidence type="ECO:0000256" key="1">
    <source>
        <dbReference type="ARBA" id="ARBA00005056"/>
    </source>
</evidence>
<dbReference type="GO" id="GO:0004412">
    <property type="term" value="F:homoserine dehydrogenase activity"/>
    <property type="evidence" value="ECO:0007669"/>
    <property type="project" value="UniProtKB-EC"/>
</dbReference>
<dbReference type="Proteomes" id="UP001290861">
    <property type="component" value="Unassembled WGS sequence"/>
</dbReference>
<organism evidence="11 12">
    <name type="scientific">Pontiella agarivorans</name>
    <dbReference type="NCBI Taxonomy" id="3038953"/>
    <lineage>
        <taxon>Bacteria</taxon>
        <taxon>Pseudomonadati</taxon>
        <taxon>Kiritimatiellota</taxon>
        <taxon>Kiritimatiellia</taxon>
        <taxon>Kiritimatiellales</taxon>
        <taxon>Pontiellaceae</taxon>
        <taxon>Pontiella</taxon>
    </lineage>
</organism>
<proteinExistence type="inferred from homology"/>
<evidence type="ECO:0000256" key="4">
    <source>
        <dbReference type="ARBA" id="ARBA00013213"/>
    </source>
</evidence>
<keyword evidence="12" id="KW-1185">Reference proteome</keyword>
<evidence type="ECO:0000256" key="9">
    <source>
        <dbReference type="ARBA" id="ARBA00023167"/>
    </source>
</evidence>
<evidence type="ECO:0000256" key="6">
    <source>
        <dbReference type="ARBA" id="ARBA00022605"/>
    </source>
</evidence>
<dbReference type="SUPFAM" id="SSF55347">
    <property type="entry name" value="Glyceraldehyde-3-phosphate dehydrogenase-like, C-terminal domain"/>
    <property type="match status" value="1"/>
</dbReference>
<dbReference type="Gene3D" id="3.30.360.10">
    <property type="entry name" value="Dihydrodipicolinate Reductase, domain 2"/>
    <property type="match status" value="1"/>
</dbReference>
<dbReference type="SUPFAM" id="SSF51735">
    <property type="entry name" value="NAD(P)-binding Rossmann-fold domains"/>
    <property type="match status" value="1"/>
</dbReference>
<comment type="caution">
    <text evidence="11">The sequence shown here is derived from an EMBL/GenBank/DDBJ whole genome shotgun (WGS) entry which is preliminary data.</text>
</comment>
<dbReference type="Pfam" id="PF00742">
    <property type="entry name" value="Homoserine_dh"/>
    <property type="match status" value="1"/>
</dbReference>
<dbReference type="PROSITE" id="PS51671">
    <property type="entry name" value="ACT"/>
    <property type="match status" value="1"/>
</dbReference>
<dbReference type="InterPro" id="IPR002912">
    <property type="entry name" value="ACT_dom"/>
</dbReference>
<feature type="domain" description="ACT" evidence="10">
    <location>
        <begin position="353"/>
        <end position="427"/>
    </location>
</feature>
<dbReference type="RefSeq" id="WP_322606983.1">
    <property type="nucleotide sequence ID" value="NZ_JARVCO010000002.1"/>
</dbReference>
<evidence type="ECO:0000256" key="2">
    <source>
        <dbReference type="ARBA" id="ARBA00005062"/>
    </source>
</evidence>
<gene>
    <name evidence="11" type="ORF">P9H32_00950</name>
</gene>
<evidence type="ECO:0000256" key="3">
    <source>
        <dbReference type="ARBA" id="ARBA00006753"/>
    </source>
</evidence>
<evidence type="ECO:0000256" key="8">
    <source>
        <dbReference type="ARBA" id="ARBA00023002"/>
    </source>
</evidence>
<keyword evidence="7" id="KW-0791">Threonine biosynthesis</keyword>
<dbReference type="PIRSF" id="PIRSF000098">
    <property type="entry name" value="Homoser_dehydrog"/>
    <property type="match status" value="1"/>
</dbReference>
<dbReference type="Pfam" id="PF03447">
    <property type="entry name" value="NAD_binding_3"/>
    <property type="match status" value="1"/>
</dbReference>
<keyword evidence="9" id="KW-0486">Methionine biosynthesis</keyword>
<evidence type="ECO:0000256" key="7">
    <source>
        <dbReference type="ARBA" id="ARBA00022697"/>
    </source>
</evidence>
<comment type="pathway">
    <text evidence="1">Amino-acid biosynthesis; L-threonine biosynthesis; L-threonine from L-aspartate: step 3/5.</text>
</comment>
<dbReference type="NCBIfam" id="NF004976">
    <property type="entry name" value="PRK06349.1"/>
    <property type="match status" value="1"/>
</dbReference>
<dbReference type="Gene3D" id="3.30.70.260">
    <property type="match status" value="1"/>
</dbReference>
<evidence type="ECO:0000259" key="10">
    <source>
        <dbReference type="PROSITE" id="PS51671"/>
    </source>
</evidence>
<accession>A0ABU5MST3</accession>
<dbReference type="InterPro" id="IPR016204">
    <property type="entry name" value="HDH"/>
</dbReference>
<dbReference type="SUPFAM" id="SSF55021">
    <property type="entry name" value="ACT-like"/>
    <property type="match status" value="1"/>
</dbReference>
<sequence length="433" mass="46117">MKEIKIGILGFGTVGAGVVEGIQKNGSLMAERTGITPVVAKIADLDITTDRGITVDDGVLTTDAMAVIADPEIDLIVELVGGTSIARTFTLEALKQGKPVITANKALLADYGAEIYKTARDNNTGIYYEAAVGGGIPILRSQRAGLIGNQIESIYGILNGTCNYILTRMEREGLPFDEILADAQALGYAETPPDLDIDGIDTAHKAVVLASMAYGAPVPMSACPTSGIRGLSASEIENADELGYQIKLLAIIKDNNGEVELSVEPALVPKEHMIASVADSFNAVFVKGDIVDDTMYYGRGAGRLPTGSAVIGDIMEAASDTLNRVGPPVSVTMMLQKTELKYCSADNIEKRCYIRLCLEDKPGAMAKVMNIFGEHNISIASVVQKERHESGRAPVVMLTQKARESEFVGAMNAIQALDVSCAEPIRMRLEDFG</sequence>
<dbReference type="EC" id="1.1.1.3" evidence="4"/>
<dbReference type="Gene3D" id="3.40.50.720">
    <property type="entry name" value="NAD(P)-binding Rossmann-like Domain"/>
    <property type="match status" value="1"/>
</dbReference>
<dbReference type="Pfam" id="PF01842">
    <property type="entry name" value="ACT"/>
    <property type="match status" value="1"/>
</dbReference>
<dbReference type="InterPro" id="IPR001342">
    <property type="entry name" value="HDH_cat"/>
</dbReference>
<dbReference type="EMBL" id="JARVCO010000002">
    <property type="protein sequence ID" value="MDZ8117178.1"/>
    <property type="molecule type" value="Genomic_DNA"/>
</dbReference>
<comment type="pathway">
    <text evidence="2">Amino-acid biosynthesis; L-methionine biosynthesis via de novo pathway; L-homoserine from L-aspartate: step 3/3.</text>
</comment>
<protein>
    <recommendedName>
        <fullName evidence="5">Homoserine dehydrogenase</fullName>
        <ecNumber evidence="4">1.1.1.3</ecNumber>
    </recommendedName>
</protein>